<proteinExistence type="predicted"/>
<organism evidence="1 2">
    <name type="scientific">Ruminobacter amylophilus</name>
    <dbReference type="NCBI Taxonomy" id="867"/>
    <lineage>
        <taxon>Bacteria</taxon>
        <taxon>Pseudomonadati</taxon>
        <taxon>Pseudomonadota</taxon>
        <taxon>Gammaproteobacteria</taxon>
        <taxon>Aeromonadales</taxon>
        <taxon>Succinivibrionaceae</taxon>
        <taxon>Ruminobacter</taxon>
    </lineage>
</organism>
<dbReference type="EMBL" id="FOXF01000023">
    <property type="protein sequence ID" value="SFP43419.1"/>
    <property type="molecule type" value="Genomic_DNA"/>
</dbReference>
<accession>A0A662ZHM5</accession>
<sequence>MPKAGIAPDSEGNPGNISSVFLIASNYTIKDVDYQLPDTAVKCGFALHTGAYEQECRIHTGR</sequence>
<protein>
    <submittedName>
        <fullName evidence="1">Uncharacterized protein</fullName>
    </submittedName>
</protein>
<evidence type="ECO:0000313" key="1">
    <source>
        <dbReference type="EMBL" id="SFP43419.1"/>
    </source>
</evidence>
<dbReference type="Proteomes" id="UP000243745">
    <property type="component" value="Unassembled WGS sequence"/>
</dbReference>
<evidence type="ECO:0000313" key="2">
    <source>
        <dbReference type="Proteomes" id="UP000243745"/>
    </source>
</evidence>
<reference evidence="1 2" key="1">
    <citation type="submission" date="2016-10" db="EMBL/GenBank/DDBJ databases">
        <authorList>
            <person name="Varghese N."/>
            <person name="Submissions S."/>
        </authorList>
    </citation>
    <scope>NUCLEOTIDE SEQUENCE [LARGE SCALE GENOMIC DNA]</scope>
    <source>
        <strain evidence="1 2">DSM 1361</strain>
    </source>
</reference>
<dbReference type="AlphaFoldDB" id="A0A662ZHM5"/>
<gene>
    <name evidence="1" type="ORF">SAMN02910344_01377</name>
</gene>
<keyword evidence="2" id="KW-1185">Reference proteome</keyword>
<name>A0A662ZHM5_9GAMM</name>